<organism evidence="2 3">
    <name type="scientific">Ajellomyces capsulatus (strain H143)</name>
    <name type="common">Darling's disease fungus</name>
    <name type="synonym">Histoplasma capsulatum</name>
    <dbReference type="NCBI Taxonomy" id="544712"/>
    <lineage>
        <taxon>Eukaryota</taxon>
        <taxon>Fungi</taxon>
        <taxon>Dikarya</taxon>
        <taxon>Ascomycota</taxon>
        <taxon>Pezizomycotina</taxon>
        <taxon>Eurotiomycetes</taxon>
        <taxon>Eurotiomycetidae</taxon>
        <taxon>Onygenales</taxon>
        <taxon>Ajellomycetaceae</taxon>
        <taxon>Histoplasma</taxon>
    </lineage>
</organism>
<dbReference type="OMA" id="WIHRCRT"/>
<protein>
    <submittedName>
        <fullName evidence="2">Uncharacterized protein</fullName>
    </submittedName>
</protein>
<accession>C6HE67</accession>
<feature type="region of interest" description="Disordered" evidence="1">
    <location>
        <begin position="13"/>
        <end position="34"/>
    </location>
</feature>
<sequence length="163" mass="17827">MVNGAEVCLVRSYSLTSSPPPPNPNNNNNNNNNNNFLSTLLAGLALAPPIGMNISDDQHEATSAPPRIRMLGVHRAILFAAANEHSGDKLWIHRCRTLDGGVEQFKEIQACQPTEITNLYSVAGAETHFPDLQLVFAISVELKPWPVHISKKVLVQLTISIQL</sequence>
<evidence type="ECO:0000313" key="3">
    <source>
        <dbReference type="Proteomes" id="UP000002624"/>
    </source>
</evidence>
<proteinExistence type="predicted"/>
<evidence type="ECO:0000256" key="1">
    <source>
        <dbReference type="SAM" id="MobiDB-lite"/>
    </source>
</evidence>
<reference evidence="3" key="1">
    <citation type="submission" date="2009-05" db="EMBL/GenBank/DDBJ databases">
        <title>The genome sequence of Ajellomyces capsulatus strain H143.</title>
        <authorList>
            <person name="Champion M."/>
            <person name="Cuomo C.A."/>
            <person name="Ma L.-J."/>
            <person name="Henn M.R."/>
            <person name="Sil A."/>
            <person name="Goldman B."/>
            <person name="Young S.K."/>
            <person name="Kodira C.D."/>
            <person name="Zeng Q."/>
            <person name="Koehrsen M."/>
            <person name="Alvarado L."/>
            <person name="Berlin A.M."/>
            <person name="Borenstein D."/>
            <person name="Chen Z."/>
            <person name="Engels R."/>
            <person name="Freedman E."/>
            <person name="Gellesch M."/>
            <person name="Goldberg J."/>
            <person name="Griggs A."/>
            <person name="Gujja S."/>
            <person name="Heiman D.I."/>
            <person name="Hepburn T.A."/>
            <person name="Howarth C."/>
            <person name="Jen D."/>
            <person name="Larson L."/>
            <person name="Lewis B."/>
            <person name="Mehta T."/>
            <person name="Park D."/>
            <person name="Pearson M."/>
            <person name="Roberts A."/>
            <person name="Saif S."/>
            <person name="Shea T.D."/>
            <person name="Shenoy N."/>
            <person name="Sisk P."/>
            <person name="Stolte C."/>
            <person name="Sykes S."/>
            <person name="Walk T."/>
            <person name="White J."/>
            <person name="Yandava C."/>
            <person name="Klein B."/>
            <person name="McEwen J.G."/>
            <person name="Puccia R."/>
            <person name="Goldman G.H."/>
            <person name="Felipe M.S."/>
            <person name="Nino-Vega G."/>
            <person name="San-Blas G."/>
            <person name="Taylor J.W."/>
            <person name="Mendoza L."/>
            <person name="Galagan J.E."/>
            <person name="Nusbaum C."/>
            <person name="Birren B.W."/>
        </authorList>
    </citation>
    <scope>NUCLEOTIDE SEQUENCE [LARGE SCALE GENOMIC DNA]</scope>
    <source>
        <strain evidence="3">H143</strain>
    </source>
</reference>
<name>C6HE67_AJECH</name>
<dbReference type="EMBL" id="GG692423">
    <property type="protein sequence ID" value="EER41851.1"/>
    <property type="molecule type" value="Genomic_DNA"/>
</dbReference>
<evidence type="ECO:0000313" key="2">
    <source>
        <dbReference type="EMBL" id="EER41851.1"/>
    </source>
</evidence>
<feature type="compositionally biased region" description="Low complexity" evidence="1">
    <location>
        <begin position="25"/>
        <end position="34"/>
    </location>
</feature>
<dbReference type="Proteomes" id="UP000002624">
    <property type="component" value="Unassembled WGS sequence"/>
</dbReference>
<dbReference type="VEuPathDB" id="FungiDB:HCDG_04498"/>
<gene>
    <name evidence="2" type="ORF">HCDG_04498</name>
</gene>
<dbReference type="AlphaFoldDB" id="C6HE67"/>
<dbReference type="HOGENOM" id="CLU_1626573_0_0_1"/>